<evidence type="ECO:0000256" key="6">
    <source>
        <dbReference type="ARBA" id="ARBA00022840"/>
    </source>
</evidence>
<dbReference type="InterPro" id="IPR003395">
    <property type="entry name" value="RecF/RecN/SMC_N"/>
</dbReference>
<evidence type="ECO:0000256" key="5">
    <source>
        <dbReference type="ARBA" id="ARBA00022763"/>
    </source>
</evidence>
<dbReference type="GO" id="GO:0006310">
    <property type="term" value="P:DNA recombination"/>
    <property type="evidence" value="ECO:0007669"/>
    <property type="project" value="InterPro"/>
</dbReference>
<comment type="caution">
    <text evidence="12">The sequence shown here is derived from an EMBL/GenBank/DDBJ whole genome shotgun (WGS) entry which is preliminary data.</text>
</comment>
<feature type="domain" description="RecF/RecN/SMC N-terminal" evidence="11">
    <location>
        <begin position="2"/>
        <end position="508"/>
    </location>
</feature>
<dbReference type="InterPro" id="IPR025662">
    <property type="entry name" value="Sigma_54_int_dom_ATP-bd_1"/>
</dbReference>
<dbReference type="Gene3D" id="3.40.50.300">
    <property type="entry name" value="P-loop containing nucleotide triphosphate hydrolases"/>
    <property type="match status" value="2"/>
</dbReference>
<proteinExistence type="inferred from homology"/>
<evidence type="ECO:0000256" key="7">
    <source>
        <dbReference type="ARBA" id="ARBA00023204"/>
    </source>
</evidence>
<dbReference type="Pfam" id="PF02463">
    <property type="entry name" value="SMC_N"/>
    <property type="match status" value="1"/>
</dbReference>
<comment type="similarity">
    <text evidence="2 9">Belongs to the RecN family.</text>
</comment>
<dbReference type="EMBL" id="JADIMI010000085">
    <property type="protein sequence ID" value="MBO8453018.1"/>
    <property type="molecule type" value="Genomic_DNA"/>
</dbReference>
<evidence type="ECO:0000256" key="3">
    <source>
        <dbReference type="ARBA" id="ARBA00021315"/>
    </source>
</evidence>
<dbReference type="GO" id="GO:0043590">
    <property type="term" value="C:bacterial nucleoid"/>
    <property type="evidence" value="ECO:0007669"/>
    <property type="project" value="TreeGrafter"/>
</dbReference>
<dbReference type="Proteomes" id="UP000823661">
    <property type="component" value="Unassembled WGS sequence"/>
</dbReference>
<evidence type="ECO:0000256" key="9">
    <source>
        <dbReference type="PIRNR" id="PIRNR003128"/>
    </source>
</evidence>
<keyword evidence="4" id="KW-0547">Nucleotide-binding</keyword>
<keyword evidence="5 9" id="KW-0227">DNA damage</keyword>
<dbReference type="PROSITE" id="PS00675">
    <property type="entry name" value="SIGMA54_INTERACT_1"/>
    <property type="match status" value="1"/>
</dbReference>
<keyword evidence="7 9" id="KW-0234">DNA repair</keyword>
<dbReference type="PIRSF" id="PIRSF003128">
    <property type="entry name" value="RecN"/>
    <property type="match status" value="1"/>
</dbReference>
<keyword evidence="6" id="KW-0067">ATP-binding</keyword>
<evidence type="ECO:0000256" key="4">
    <source>
        <dbReference type="ARBA" id="ARBA00022741"/>
    </source>
</evidence>
<dbReference type="GO" id="GO:0006281">
    <property type="term" value="P:DNA repair"/>
    <property type="evidence" value="ECO:0007669"/>
    <property type="project" value="UniProtKB-KW"/>
</dbReference>
<evidence type="ECO:0000313" key="12">
    <source>
        <dbReference type="EMBL" id="MBO8453018.1"/>
    </source>
</evidence>
<organism evidence="12 13">
    <name type="scientific">Candidatus Cryptobacteroides intestinavium</name>
    <dbReference type="NCBI Taxonomy" id="2840766"/>
    <lineage>
        <taxon>Bacteria</taxon>
        <taxon>Pseudomonadati</taxon>
        <taxon>Bacteroidota</taxon>
        <taxon>Bacteroidia</taxon>
        <taxon>Bacteroidales</taxon>
        <taxon>Candidatus Cryptobacteroides</taxon>
    </lineage>
</organism>
<dbReference type="GO" id="GO:0005524">
    <property type="term" value="F:ATP binding"/>
    <property type="evidence" value="ECO:0007669"/>
    <property type="project" value="UniProtKB-KW"/>
</dbReference>
<gene>
    <name evidence="12" type="primary">recN</name>
    <name evidence="12" type="ORF">IAC06_09095</name>
</gene>
<accession>A0A9D9HIT8</accession>
<name>A0A9D9HIT8_9BACT</name>
<evidence type="ECO:0000256" key="10">
    <source>
        <dbReference type="SAM" id="Coils"/>
    </source>
</evidence>
<evidence type="ECO:0000313" key="13">
    <source>
        <dbReference type="Proteomes" id="UP000823661"/>
    </source>
</evidence>
<dbReference type="GO" id="GO:0009432">
    <property type="term" value="P:SOS response"/>
    <property type="evidence" value="ECO:0007669"/>
    <property type="project" value="TreeGrafter"/>
</dbReference>
<feature type="coiled-coil region" evidence="10">
    <location>
        <begin position="202"/>
        <end position="232"/>
    </location>
</feature>
<evidence type="ECO:0000256" key="1">
    <source>
        <dbReference type="ARBA" id="ARBA00003618"/>
    </source>
</evidence>
<dbReference type="AlphaFoldDB" id="A0A9D9HIT8"/>
<sequence length="558" mass="61214">MLRRLYVRNYVLIDSLDIEFPEGLVIITGQTGAGKSILLGSISLVLGAKTDASVIGEAAENCVVEAEFDVPSDDSAISQILSDNDIENTDDRLVVRRVVSSSGRSRAFVNDSPVPVAVLAALSSRLIDIHSQHQTLLLSDRHFHLSALDHYAGNASRLKICSEYYSRYVSTKSQLYDVNTRISELEGERDYSRARYSMLESANLQEGELEGLEAEQKQLANAEEIKDSLYAVEMLFSADDADGRLSLDAVLRESIRRMEKIIQFVPEAAAITDRLSSARVELDDILSEITGINTGIEVSQDRLAYVEERMSLLYGLMQKFSCRDVAGLIAEREALKASLYDSTALEERRRVLEKELDEIKAGYDAAALDLHNARVKAAPEFAGAIQDSIHSLELQNAVFEVMVEDAPMSAAGIDSARFLFSSTGRNPVELAKCASGGEMSRIMLCLKDMMARYTQMPTMVFDEIDTGVSGSVADKMGSMICRMGENMQVFAITHLPQVAAKGKAHYLVSRSVSPDTGKQVTVIRKLSYEDRVMEVARMLSGSEITAAAIGNAKALLSD</sequence>
<protein>
    <recommendedName>
        <fullName evidence="3 9">DNA repair protein RecN</fullName>
    </recommendedName>
    <alternativeName>
        <fullName evidence="8 9">Recombination protein N</fullName>
    </alternativeName>
</protein>
<keyword evidence="10" id="KW-0175">Coiled coil</keyword>
<dbReference type="SUPFAM" id="SSF52540">
    <property type="entry name" value="P-loop containing nucleoside triphosphate hydrolases"/>
    <property type="match status" value="1"/>
</dbReference>
<dbReference type="InterPro" id="IPR027417">
    <property type="entry name" value="P-loop_NTPase"/>
</dbReference>
<dbReference type="PANTHER" id="PTHR11059:SF0">
    <property type="entry name" value="DNA REPAIR PROTEIN RECN"/>
    <property type="match status" value="1"/>
</dbReference>
<dbReference type="PANTHER" id="PTHR11059">
    <property type="entry name" value="DNA REPAIR PROTEIN RECN"/>
    <property type="match status" value="1"/>
</dbReference>
<evidence type="ECO:0000256" key="2">
    <source>
        <dbReference type="ARBA" id="ARBA00009441"/>
    </source>
</evidence>
<evidence type="ECO:0000256" key="8">
    <source>
        <dbReference type="ARBA" id="ARBA00033408"/>
    </source>
</evidence>
<dbReference type="CDD" id="cd03241">
    <property type="entry name" value="ABC_RecN"/>
    <property type="match status" value="2"/>
</dbReference>
<dbReference type="InterPro" id="IPR004604">
    <property type="entry name" value="DNA_recomb/repair_RecN"/>
</dbReference>
<reference evidence="12" key="1">
    <citation type="submission" date="2020-10" db="EMBL/GenBank/DDBJ databases">
        <authorList>
            <person name="Gilroy R."/>
        </authorList>
    </citation>
    <scope>NUCLEOTIDE SEQUENCE</scope>
    <source>
        <strain evidence="12">B1-20833</strain>
    </source>
</reference>
<comment type="function">
    <text evidence="1 9">May be involved in recombinational repair of damaged DNA.</text>
</comment>
<reference evidence="12" key="2">
    <citation type="journal article" date="2021" name="PeerJ">
        <title>Extensive microbial diversity within the chicken gut microbiome revealed by metagenomics and culture.</title>
        <authorList>
            <person name="Gilroy R."/>
            <person name="Ravi A."/>
            <person name="Getino M."/>
            <person name="Pursley I."/>
            <person name="Horton D.L."/>
            <person name="Alikhan N.F."/>
            <person name="Baker D."/>
            <person name="Gharbi K."/>
            <person name="Hall N."/>
            <person name="Watson M."/>
            <person name="Adriaenssens E.M."/>
            <person name="Foster-Nyarko E."/>
            <person name="Jarju S."/>
            <person name="Secka A."/>
            <person name="Antonio M."/>
            <person name="Oren A."/>
            <person name="Chaudhuri R.R."/>
            <person name="La Ragione R."/>
            <person name="Hildebrand F."/>
            <person name="Pallen M.J."/>
        </authorList>
    </citation>
    <scope>NUCLEOTIDE SEQUENCE</scope>
    <source>
        <strain evidence="12">B1-20833</strain>
    </source>
</reference>
<evidence type="ECO:0000259" key="11">
    <source>
        <dbReference type="Pfam" id="PF02463"/>
    </source>
</evidence>
<dbReference type="NCBIfam" id="TIGR00634">
    <property type="entry name" value="recN"/>
    <property type="match status" value="1"/>
</dbReference>